<evidence type="ECO:0000313" key="5">
    <source>
        <dbReference type="Proteomes" id="UP000827284"/>
    </source>
</evidence>
<keyword evidence="2" id="KW-0472">Membrane</keyword>
<evidence type="ECO:0000313" key="4">
    <source>
        <dbReference type="EMBL" id="GJJ78185.1"/>
    </source>
</evidence>
<accession>A0A9P3HKD7</accession>
<proteinExistence type="predicted"/>
<keyword evidence="3" id="KW-0732">Signal</keyword>
<feature type="signal peptide" evidence="3">
    <location>
        <begin position="1"/>
        <end position="18"/>
    </location>
</feature>
<organism evidence="4 5">
    <name type="scientific">Entomortierella parvispora</name>
    <dbReference type="NCBI Taxonomy" id="205924"/>
    <lineage>
        <taxon>Eukaryota</taxon>
        <taxon>Fungi</taxon>
        <taxon>Fungi incertae sedis</taxon>
        <taxon>Mucoromycota</taxon>
        <taxon>Mortierellomycotina</taxon>
        <taxon>Mortierellomycetes</taxon>
        <taxon>Mortierellales</taxon>
        <taxon>Mortierellaceae</taxon>
        <taxon>Entomortierella</taxon>
    </lineage>
</organism>
<keyword evidence="2" id="KW-0812">Transmembrane</keyword>
<dbReference type="AlphaFoldDB" id="A0A9P3HKD7"/>
<gene>
    <name evidence="4" type="ORF">EMPS_10544</name>
</gene>
<feature type="chain" id="PRO_5040403782" description="Secreted protein" evidence="3">
    <location>
        <begin position="19"/>
        <end position="274"/>
    </location>
</feature>
<keyword evidence="2" id="KW-1133">Transmembrane helix</keyword>
<keyword evidence="5" id="KW-1185">Reference proteome</keyword>
<evidence type="ECO:0008006" key="6">
    <source>
        <dbReference type="Google" id="ProtNLM"/>
    </source>
</evidence>
<sequence length="274" mass="27613">MFFKTIAAFATMATTVMAVTGTVDPEQVTCGIPNATRSIITSIESADQFCTMLTGYGVYPVATNEGCAGVYCYGEVENGGLPMPPGYIVSSHYVRNDSAQYVQITGCIDSTVWAQNPTDEGGQMDSHGWAYTCAGYGKFLSLLEPATNTFCIRCCNGTTQAELNDNCDTSHSTSGCWNLIPGNYTFGNNVPCTPPAGAPNSTTIVTSGVPPSGSSTATGSGAAATGAAATGTGTAAGAGSTALPAARTSAAAGIFSTGSAIAASLALAVMIASF</sequence>
<protein>
    <recommendedName>
        <fullName evidence="6">Secreted protein</fullName>
    </recommendedName>
</protein>
<evidence type="ECO:0000256" key="3">
    <source>
        <dbReference type="SAM" id="SignalP"/>
    </source>
</evidence>
<feature type="region of interest" description="Disordered" evidence="1">
    <location>
        <begin position="202"/>
        <end position="221"/>
    </location>
</feature>
<comment type="caution">
    <text evidence="4">The sequence shown here is derived from an EMBL/GenBank/DDBJ whole genome shotgun (WGS) entry which is preliminary data.</text>
</comment>
<feature type="transmembrane region" description="Helical" evidence="2">
    <location>
        <begin position="250"/>
        <end position="272"/>
    </location>
</feature>
<feature type="compositionally biased region" description="Low complexity" evidence="1">
    <location>
        <begin position="212"/>
        <end position="221"/>
    </location>
</feature>
<evidence type="ECO:0000256" key="1">
    <source>
        <dbReference type="SAM" id="MobiDB-lite"/>
    </source>
</evidence>
<reference evidence="4" key="2">
    <citation type="journal article" date="2022" name="Microbiol. Resour. Announc.">
        <title>Whole-Genome Sequence of Entomortierella parvispora E1425, a Mucoromycotan Fungus Associated with Burkholderiaceae-Related Endosymbiotic Bacteria.</title>
        <authorList>
            <person name="Herlambang A."/>
            <person name="Guo Y."/>
            <person name="Takashima Y."/>
            <person name="Narisawa K."/>
            <person name="Ohta H."/>
            <person name="Nishizawa T."/>
        </authorList>
    </citation>
    <scope>NUCLEOTIDE SEQUENCE</scope>
    <source>
        <strain evidence="4">E1425</strain>
    </source>
</reference>
<evidence type="ECO:0000256" key="2">
    <source>
        <dbReference type="SAM" id="Phobius"/>
    </source>
</evidence>
<name>A0A9P3HKD7_9FUNG</name>
<dbReference type="OrthoDB" id="3044029at2759"/>
<dbReference type="Proteomes" id="UP000827284">
    <property type="component" value="Unassembled WGS sequence"/>
</dbReference>
<reference evidence="4" key="1">
    <citation type="submission" date="2021-11" db="EMBL/GenBank/DDBJ databases">
        <authorList>
            <person name="Herlambang A."/>
            <person name="Guo Y."/>
            <person name="Takashima Y."/>
            <person name="Nishizawa T."/>
        </authorList>
    </citation>
    <scope>NUCLEOTIDE SEQUENCE</scope>
    <source>
        <strain evidence="4">E1425</strain>
    </source>
</reference>
<dbReference type="EMBL" id="BQFW01000014">
    <property type="protein sequence ID" value="GJJ78185.1"/>
    <property type="molecule type" value="Genomic_DNA"/>
</dbReference>